<keyword evidence="4" id="KW-0050">Antiport</keyword>
<keyword evidence="11" id="KW-0106">Calcium</keyword>
<reference evidence="24" key="1">
    <citation type="submission" date="2025-08" db="UniProtKB">
        <authorList>
            <consortium name="Ensembl"/>
        </authorList>
    </citation>
    <scope>IDENTIFICATION</scope>
</reference>
<keyword evidence="7 21" id="KW-0812">Transmembrane</keyword>
<dbReference type="FunFam" id="2.60.40.2030:FF:000002">
    <property type="entry name" value="sodium/calcium exchanger 3 isoform X1"/>
    <property type="match status" value="1"/>
</dbReference>
<dbReference type="InterPro" id="IPR003644">
    <property type="entry name" value="Calx_beta"/>
</dbReference>
<keyword evidence="9 22" id="KW-0732">Signal</keyword>
<dbReference type="Pfam" id="PF03160">
    <property type="entry name" value="Calx-beta"/>
    <property type="match status" value="1"/>
</dbReference>
<feature type="domain" description="Calx-beta" evidence="23">
    <location>
        <begin position="432"/>
        <end position="532"/>
    </location>
</feature>
<evidence type="ECO:0000256" key="18">
    <source>
        <dbReference type="ARBA" id="ARBA00023201"/>
    </source>
</evidence>
<evidence type="ECO:0000313" key="24">
    <source>
        <dbReference type="Ensembl" id="ENSCCRP00000177112.1"/>
    </source>
</evidence>
<feature type="transmembrane region" description="Helical" evidence="21">
    <location>
        <begin position="182"/>
        <end position="205"/>
    </location>
</feature>
<evidence type="ECO:0000256" key="19">
    <source>
        <dbReference type="ARBA" id="ARBA00033667"/>
    </source>
</evidence>
<evidence type="ECO:0000256" key="11">
    <source>
        <dbReference type="ARBA" id="ARBA00022837"/>
    </source>
</evidence>
<feature type="compositionally biased region" description="Low complexity" evidence="20">
    <location>
        <begin position="24"/>
        <end position="38"/>
    </location>
</feature>
<dbReference type="SUPFAM" id="SSF141072">
    <property type="entry name" value="CalX-like"/>
    <property type="match status" value="2"/>
</dbReference>
<dbReference type="InterPro" id="IPR004837">
    <property type="entry name" value="NaCa_Exmemb"/>
</dbReference>
<evidence type="ECO:0000256" key="17">
    <source>
        <dbReference type="ARBA" id="ARBA00023180"/>
    </source>
</evidence>
<feature type="signal peptide" evidence="22">
    <location>
        <begin position="1"/>
        <end position="25"/>
    </location>
</feature>
<keyword evidence="10" id="KW-0677">Repeat</keyword>
<dbReference type="FunFam" id="1.20.1420.30:FF:000001">
    <property type="entry name" value="sodium/calcium exchanger 1 isoform X1"/>
    <property type="match status" value="1"/>
</dbReference>
<comment type="catalytic activity">
    <reaction evidence="19">
        <text>Ca(2+)(in) + 3 Na(+)(out) = Ca(2+)(out) + 3 Na(+)(in)</text>
        <dbReference type="Rhea" id="RHEA:69955"/>
        <dbReference type="ChEBI" id="CHEBI:29101"/>
        <dbReference type="ChEBI" id="CHEBI:29108"/>
    </reaction>
</comment>
<feature type="transmembrane region" description="Helical" evidence="21">
    <location>
        <begin position="217"/>
        <end position="240"/>
    </location>
</feature>
<evidence type="ECO:0000256" key="10">
    <source>
        <dbReference type="ARBA" id="ARBA00022737"/>
    </source>
</evidence>
<evidence type="ECO:0000256" key="15">
    <source>
        <dbReference type="ARBA" id="ARBA00023065"/>
    </source>
</evidence>
<evidence type="ECO:0000256" key="8">
    <source>
        <dbReference type="ARBA" id="ARBA00022723"/>
    </source>
</evidence>
<evidence type="ECO:0000256" key="9">
    <source>
        <dbReference type="ARBA" id="ARBA00022729"/>
    </source>
</evidence>
<feature type="region of interest" description="Disordered" evidence="20">
    <location>
        <begin position="24"/>
        <end position="51"/>
    </location>
</feature>
<dbReference type="PANTHER" id="PTHR11878">
    <property type="entry name" value="SODIUM/CALCIUM EXCHANGER"/>
    <property type="match status" value="1"/>
</dbReference>
<dbReference type="GO" id="GO:0030424">
    <property type="term" value="C:axon"/>
    <property type="evidence" value="ECO:0007669"/>
    <property type="project" value="TreeGrafter"/>
</dbReference>
<dbReference type="GO" id="GO:0042383">
    <property type="term" value="C:sarcolemma"/>
    <property type="evidence" value="ECO:0007669"/>
    <property type="project" value="TreeGrafter"/>
</dbReference>
<dbReference type="Gene3D" id="2.60.40.2030">
    <property type="match status" value="2"/>
</dbReference>
<feature type="transmembrane region" description="Helical" evidence="21">
    <location>
        <begin position="905"/>
        <end position="925"/>
    </location>
</feature>
<evidence type="ECO:0000256" key="16">
    <source>
        <dbReference type="ARBA" id="ARBA00023136"/>
    </source>
</evidence>
<dbReference type="FunFam" id="1.20.1420.30:FF:000003">
    <property type="entry name" value="sodium/calcium exchanger 1 isoform X1"/>
    <property type="match status" value="1"/>
</dbReference>
<dbReference type="Proteomes" id="UP001108240">
    <property type="component" value="Unplaced"/>
</dbReference>
<dbReference type="GO" id="GO:0005432">
    <property type="term" value="F:calcium:sodium antiporter activity"/>
    <property type="evidence" value="ECO:0007669"/>
    <property type="project" value="InterPro"/>
</dbReference>
<dbReference type="AlphaFoldDB" id="A0A9J8D3U7"/>
<evidence type="ECO:0000256" key="20">
    <source>
        <dbReference type="SAM" id="MobiDB-lite"/>
    </source>
</evidence>
<evidence type="ECO:0000256" key="22">
    <source>
        <dbReference type="SAM" id="SignalP"/>
    </source>
</evidence>
<keyword evidence="6" id="KW-0109">Calcium transport</keyword>
<feature type="transmembrane region" description="Helical" evidence="21">
    <location>
        <begin position="946"/>
        <end position="965"/>
    </location>
</feature>
<comment type="subcellular location">
    <subcellularLocation>
        <location evidence="1">Cell membrane</location>
        <topology evidence="1">Multi-pass membrane protein</topology>
    </subcellularLocation>
</comment>
<evidence type="ECO:0000256" key="6">
    <source>
        <dbReference type="ARBA" id="ARBA00022568"/>
    </source>
</evidence>
<feature type="domain" description="Calx-beta" evidence="23">
    <location>
        <begin position="562"/>
        <end position="662"/>
    </location>
</feature>
<dbReference type="GO" id="GO:0098703">
    <property type="term" value="P:calcium ion import across plasma membrane"/>
    <property type="evidence" value="ECO:0007669"/>
    <property type="project" value="TreeGrafter"/>
</dbReference>
<dbReference type="GeneTree" id="ENSGT00940000158344"/>
<keyword evidence="12" id="KW-0112">Calmodulin-binding</keyword>
<keyword evidence="14" id="KW-0915">Sodium</keyword>
<evidence type="ECO:0000259" key="23">
    <source>
        <dbReference type="SMART" id="SM00237"/>
    </source>
</evidence>
<feature type="transmembrane region" description="Helical" evidence="21">
    <location>
        <begin position="873"/>
        <end position="893"/>
    </location>
</feature>
<feature type="transmembrane region" description="Helical" evidence="21">
    <location>
        <begin position="92"/>
        <end position="110"/>
    </location>
</feature>
<keyword evidence="15" id="KW-0406">Ion transport</keyword>
<sequence length="971" mass="107341">MAPFSSPVLFLSLILVLSLPPSCSPESQQEEPSLQPSITPEAPSELYSNLTDDGDGNALNKPCSDIVVCKPGIILPIWKPINPSLGEQVARAILYFTSLMYMFLGVSIIADRFMASIEVITSQEKEVTITMPNGETSVATVRIWNETVSNLTLMALGSSAPEILLSVIEVCGHGFVSGELGPSTIVGSAAFNMFVIIGICVWVIPEGEVRKIKHLRVFFITAFWSIFAYIWLYLILSVISPGVVEVWEALVTLCYFPVCVILAWIADRRLLFYKYMSKRYRADKRTGVVVETEGDMTPKGMEMLMDGKFPLRAGAVGIGTQEHYQDGTGNTTGTMANLPNSNSTTVYMDGAKDLDESRKEVIRILKELRQKYPDKEFDQLVELANYYALLHQQKSRAFYRVQATRMMIGAGNVLKKHAADHARRAAVTGGDEALEEEDLAVCSCISFESAHSQCMENCGTIAIPVVCRGGLGESTFYVDYCTEDGTANAGSDYEYCEGTLVFKPGETRKEIKVGIIDDDIFEEDEHFFVRLLNLRVGDAEGMFESDDADQAPKAQLVEPLMATVTILDDDHAGIFTFTDRLVRVSESVGTMEVTVVRNSGARGTVIIPYHTEPGTAQGGGVDYEDTYGELEFTNDQTTQTLQVRITDDEEYEKHENFFIVLEEPRWLKRGISALLLNQEDPEGQMTVEEEEARRIAEMGKPILGEHSRLEVVIEESYEFKSTVDKLIKKTNLALVIGTHSWREQFVEAVTVSAGDGDEDVEEGREERLPSCYDYIMHFVTVFWKVLFAFVPPTEYWNGWACFVVSIIGIGLLTAVIGDLASHFGCTVGLRDTVTAVVFVALGTSIPDTFASKVAATQDQYADASIGNVTGSNAVNVFLGIGVAWSVAAVYWAVQGKRFYVDPGSLAFSVTLFTIFAFICMGVLLFRRRPSIGGELGGSRVPRLLTTLLFLGLWFLYILFSSLEAYCHIKGF</sequence>
<dbReference type="InterPro" id="IPR044880">
    <property type="entry name" value="NCX_ion-bd_dom_sf"/>
</dbReference>
<comment type="similarity">
    <text evidence="2">Belongs to the Ca(2+):cation antiporter (CaCA) (TC 2.A.19) family. SLC8 subfamily.</text>
</comment>
<keyword evidence="18" id="KW-0739">Sodium transport</keyword>
<dbReference type="NCBIfam" id="TIGR00845">
    <property type="entry name" value="caca"/>
    <property type="match status" value="1"/>
</dbReference>
<name>A0A9J8D3U7_CYPCA</name>
<feature type="transmembrane region" description="Helical" evidence="21">
    <location>
        <begin position="151"/>
        <end position="176"/>
    </location>
</feature>
<evidence type="ECO:0000256" key="3">
    <source>
        <dbReference type="ARBA" id="ARBA00022448"/>
    </source>
</evidence>
<keyword evidence="5" id="KW-1003">Cell membrane</keyword>
<dbReference type="InterPro" id="IPR038081">
    <property type="entry name" value="CalX-like_sf"/>
</dbReference>
<accession>A0A9J8D3U7</accession>
<dbReference type="PRINTS" id="PR01259">
    <property type="entry name" value="NACAEXCHNGR"/>
</dbReference>
<dbReference type="SMART" id="SM00237">
    <property type="entry name" value="Calx_beta"/>
    <property type="match status" value="2"/>
</dbReference>
<dbReference type="OMA" id="PEDKHQK"/>
<keyword evidence="8" id="KW-0479">Metal-binding</keyword>
<evidence type="ECO:0000256" key="7">
    <source>
        <dbReference type="ARBA" id="ARBA00022692"/>
    </source>
</evidence>
<evidence type="ECO:0000256" key="13">
    <source>
        <dbReference type="ARBA" id="ARBA00022989"/>
    </source>
</evidence>
<evidence type="ECO:0000256" key="1">
    <source>
        <dbReference type="ARBA" id="ARBA00004651"/>
    </source>
</evidence>
<dbReference type="Pfam" id="PF16494">
    <property type="entry name" value="Na_Ca_ex_C"/>
    <property type="match status" value="1"/>
</dbReference>
<dbReference type="GO" id="GO:0098794">
    <property type="term" value="C:postsynapse"/>
    <property type="evidence" value="ECO:0007669"/>
    <property type="project" value="TreeGrafter"/>
</dbReference>
<keyword evidence="3" id="KW-0813">Transport</keyword>
<dbReference type="GO" id="GO:0007154">
    <property type="term" value="P:cell communication"/>
    <property type="evidence" value="ECO:0007669"/>
    <property type="project" value="InterPro"/>
</dbReference>
<proteinExistence type="inferred from homology"/>
<feature type="chain" id="PRO_5039918139" evidence="22">
    <location>
        <begin position="26"/>
        <end position="971"/>
    </location>
</feature>
<evidence type="ECO:0000256" key="5">
    <source>
        <dbReference type="ARBA" id="ARBA00022475"/>
    </source>
</evidence>
<dbReference type="InterPro" id="IPR051171">
    <property type="entry name" value="CaCA"/>
</dbReference>
<organism evidence="24 25">
    <name type="scientific">Cyprinus carpio carpio</name>
    <dbReference type="NCBI Taxonomy" id="630221"/>
    <lineage>
        <taxon>Eukaryota</taxon>
        <taxon>Metazoa</taxon>
        <taxon>Chordata</taxon>
        <taxon>Craniata</taxon>
        <taxon>Vertebrata</taxon>
        <taxon>Euteleostomi</taxon>
        <taxon>Actinopterygii</taxon>
        <taxon>Neopterygii</taxon>
        <taxon>Teleostei</taxon>
        <taxon>Ostariophysi</taxon>
        <taxon>Cypriniformes</taxon>
        <taxon>Cyprinidae</taxon>
        <taxon>Cyprininae</taxon>
        <taxon>Cyprinus</taxon>
    </lineage>
</organism>
<dbReference type="GO" id="GO:0005516">
    <property type="term" value="F:calmodulin binding"/>
    <property type="evidence" value="ECO:0007669"/>
    <property type="project" value="UniProtKB-KW"/>
</dbReference>
<dbReference type="Gene3D" id="1.20.1420.30">
    <property type="entry name" value="NCX, central ion-binding region"/>
    <property type="match status" value="2"/>
</dbReference>
<dbReference type="GO" id="GO:0046872">
    <property type="term" value="F:metal ion binding"/>
    <property type="evidence" value="ECO:0007669"/>
    <property type="project" value="UniProtKB-KW"/>
</dbReference>
<reference evidence="24" key="2">
    <citation type="submission" date="2025-09" db="UniProtKB">
        <authorList>
            <consortium name="Ensembl"/>
        </authorList>
    </citation>
    <scope>IDENTIFICATION</scope>
</reference>
<evidence type="ECO:0000256" key="21">
    <source>
        <dbReference type="SAM" id="Phobius"/>
    </source>
</evidence>
<keyword evidence="13 21" id="KW-1133">Transmembrane helix</keyword>
<dbReference type="InterPro" id="IPR004836">
    <property type="entry name" value="Na_Ca_Ex"/>
</dbReference>
<protein>
    <submittedName>
        <fullName evidence="24">Solute carrier family 8 member 2b</fullName>
    </submittedName>
</protein>
<dbReference type="Pfam" id="PF01699">
    <property type="entry name" value="Na_Ca_ex"/>
    <property type="match status" value="2"/>
</dbReference>
<feature type="transmembrane region" description="Helical" evidence="21">
    <location>
        <begin position="246"/>
        <end position="266"/>
    </location>
</feature>
<dbReference type="Ensembl" id="ENSCCRT00000129999.1">
    <property type="protein sequence ID" value="ENSCCRP00000177112.1"/>
    <property type="gene ID" value="ENSCCRG00000063622.1"/>
</dbReference>
<evidence type="ECO:0000256" key="12">
    <source>
        <dbReference type="ARBA" id="ARBA00022860"/>
    </source>
</evidence>
<feature type="transmembrane region" description="Helical" evidence="21">
    <location>
        <begin position="796"/>
        <end position="820"/>
    </location>
</feature>
<evidence type="ECO:0000256" key="2">
    <source>
        <dbReference type="ARBA" id="ARBA00007489"/>
    </source>
</evidence>
<evidence type="ECO:0000313" key="25">
    <source>
        <dbReference type="Proteomes" id="UP001108240"/>
    </source>
</evidence>
<keyword evidence="17" id="KW-0325">Glycoprotein</keyword>
<keyword evidence="25" id="KW-1185">Reference proteome</keyword>
<keyword evidence="16 21" id="KW-0472">Membrane</keyword>
<evidence type="ECO:0000256" key="4">
    <source>
        <dbReference type="ARBA" id="ARBA00022449"/>
    </source>
</evidence>
<evidence type="ECO:0000256" key="14">
    <source>
        <dbReference type="ARBA" id="ARBA00023053"/>
    </source>
</evidence>
<dbReference type="PANTHER" id="PTHR11878:SF8">
    <property type="entry name" value="SODIUM_CALCIUM EXCHANGER 2"/>
    <property type="match status" value="1"/>
</dbReference>
<dbReference type="InterPro" id="IPR032452">
    <property type="entry name" value="Na_Ca_Ex_C-exten"/>
</dbReference>